<evidence type="ECO:0000313" key="6">
    <source>
        <dbReference type="EMBL" id="GAA3571225.1"/>
    </source>
</evidence>
<dbReference type="RefSeq" id="WP_204913396.1">
    <property type="nucleotide sequence ID" value="NZ_BAAAYR010000004.1"/>
</dbReference>
<evidence type="ECO:0000256" key="3">
    <source>
        <dbReference type="ARBA" id="ARBA00022989"/>
    </source>
</evidence>
<feature type="transmembrane region" description="Helical" evidence="5">
    <location>
        <begin position="78"/>
        <end position="98"/>
    </location>
</feature>
<evidence type="ECO:0008006" key="8">
    <source>
        <dbReference type="Google" id="ProtNLM"/>
    </source>
</evidence>
<keyword evidence="4 5" id="KW-0472">Membrane</keyword>
<name>A0ABP6XSY2_9ACTN</name>
<organism evidence="6 7">
    <name type="scientific">Microlunatus spumicola</name>
    <dbReference type="NCBI Taxonomy" id="81499"/>
    <lineage>
        <taxon>Bacteria</taxon>
        <taxon>Bacillati</taxon>
        <taxon>Actinomycetota</taxon>
        <taxon>Actinomycetes</taxon>
        <taxon>Propionibacteriales</taxon>
        <taxon>Propionibacteriaceae</taxon>
        <taxon>Microlunatus</taxon>
    </lineage>
</organism>
<keyword evidence="2 5" id="KW-0812">Transmembrane</keyword>
<feature type="transmembrane region" description="Helical" evidence="5">
    <location>
        <begin position="55"/>
        <end position="73"/>
    </location>
</feature>
<reference evidence="7" key="1">
    <citation type="journal article" date="2019" name="Int. J. Syst. Evol. Microbiol.">
        <title>The Global Catalogue of Microorganisms (GCM) 10K type strain sequencing project: providing services to taxonomists for standard genome sequencing and annotation.</title>
        <authorList>
            <consortium name="The Broad Institute Genomics Platform"/>
            <consortium name="The Broad Institute Genome Sequencing Center for Infectious Disease"/>
            <person name="Wu L."/>
            <person name="Ma J."/>
        </authorList>
    </citation>
    <scope>NUCLEOTIDE SEQUENCE [LARGE SCALE GENOMIC DNA]</scope>
    <source>
        <strain evidence="7">JCM 16540</strain>
    </source>
</reference>
<feature type="transmembrane region" description="Helical" evidence="5">
    <location>
        <begin position="12"/>
        <end position="35"/>
    </location>
</feature>
<feature type="transmembrane region" description="Helical" evidence="5">
    <location>
        <begin position="104"/>
        <end position="121"/>
    </location>
</feature>
<gene>
    <name evidence="6" type="ORF">GCM10022197_29630</name>
</gene>
<dbReference type="Proteomes" id="UP001500767">
    <property type="component" value="Unassembled WGS sequence"/>
</dbReference>
<dbReference type="Pfam" id="PF13564">
    <property type="entry name" value="DoxX_2"/>
    <property type="match status" value="1"/>
</dbReference>
<evidence type="ECO:0000256" key="5">
    <source>
        <dbReference type="SAM" id="Phobius"/>
    </source>
</evidence>
<evidence type="ECO:0000256" key="1">
    <source>
        <dbReference type="ARBA" id="ARBA00004141"/>
    </source>
</evidence>
<evidence type="ECO:0000313" key="7">
    <source>
        <dbReference type="Proteomes" id="UP001500767"/>
    </source>
</evidence>
<evidence type="ECO:0000256" key="2">
    <source>
        <dbReference type="ARBA" id="ARBA00022692"/>
    </source>
</evidence>
<dbReference type="InterPro" id="IPR032808">
    <property type="entry name" value="DoxX"/>
</dbReference>
<keyword evidence="3 5" id="KW-1133">Transmembrane helix</keyword>
<sequence>MTTAAAPAAHPRALAVATWVGRGLLALVFLGAGASKLAGDPAMVWMFGEIGSGQWLRYVVGGLEVAGAVGVLVPRLSALAATGLALLMVGATVTNLTVLDTPPWSTLALLVVAALVAWAGWRRLLSPAPARERALPSDT</sequence>
<keyword evidence="7" id="KW-1185">Reference proteome</keyword>
<protein>
    <recommendedName>
        <fullName evidence="8">DoxX-like family protein</fullName>
    </recommendedName>
</protein>
<accession>A0ABP6XSY2</accession>
<dbReference type="EMBL" id="BAAAYR010000004">
    <property type="protein sequence ID" value="GAA3571225.1"/>
    <property type="molecule type" value="Genomic_DNA"/>
</dbReference>
<proteinExistence type="predicted"/>
<evidence type="ECO:0000256" key="4">
    <source>
        <dbReference type="ARBA" id="ARBA00023136"/>
    </source>
</evidence>
<comment type="subcellular location">
    <subcellularLocation>
        <location evidence="1">Membrane</location>
        <topology evidence="1">Multi-pass membrane protein</topology>
    </subcellularLocation>
</comment>
<comment type="caution">
    <text evidence="6">The sequence shown here is derived from an EMBL/GenBank/DDBJ whole genome shotgun (WGS) entry which is preliminary data.</text>
</comment>